<sequence>MGEKANAGAGLVRLALSAAGGAERWSRTRTVRGRLRMRGPTWDRVGQPGILDGVGVEVDLRQQRTVFTGFTGPARRGVYTPDRVTVEQADGTALLTRDQPRKAYPVFEAHARWDALHALHFAGYGLWNYLTAPLLLTVPGVGTEELDPVEVNGERWRRLRVTFPESVVTHSSPQTWYFGEDGTQRRLDYAPHALGGLPAAHLTEAHRSVSGLVFPTHRYVLPRPPGGPLGSTPVITVDLDDLTVEFDDVTAPPVQEEE</sequence>
<reference evidence="1 2" key="1">
    <citation type="submission" date="2020-03" db="EMBL/GenBank/DDBJ databases">
        <title>A novel species.</title>
        <authorList>
            <person name="Gao J."/>
        </authorList>
    </citation>
    <scope>NUCLEOTIDE SEQUENCE [LARGE SCALE GENOMIC DNA]</scope>
    <source>
        <strain evidence="1 2">QMT-12</strain>
    </source>
</reference>
<proteinExistence type="predicted"/>
<evidence type="ECO:0000313" key="1">
    <source>
        <dbReference type="EMBL" id="QIQ01038.1"/>
    </source>
</evidence>
<dbReference type="AlphaFoldDB" id="A0A6G9GS04"/>
<dbReference type="RefSeq" id="WP_167022262.1">
    <property type="nucleotide sequence ID" value="NZ_CP050177.1"/>
</dbReference>
<gene>
    <name evidence="1" type="ORF">HA039_00880</name>
</gene>
<dbReference type="EMBL" id="CP050177">
    <property type="protein sequence ID" value="QIQ01038.1"/>
    <property type="molecule type" value="Genomic_DNA"/>
</dbReference>
<dbReference type="Proteomes" id="UP000501179">
    <property type="component" value="Chromosome"/>
</dbReference>
<accession>A0A6G9GS04</accession>
<protein>
    <submittedName>
        <fullName evidence="1">Uncharacterized protein</fullName>
    </submittedName>
</protein>
<name>A0A6G9GS04_9ACTN</name>
<organism evidence="1 2">
    <name type="scientific">Streptomyces liangshanensis</name>
    <dbReference type="NCBI Taxonomy" id="2717324"/>
    <lineage>
        <taxon>Bacteria</taxon>
        <taxon>Bacillati</taxon>
        <taxon>Actinomycetota</taxon>
        <taxon>Actinomycetes</taxon>
        <taxon>Kitasatosporales</taxon>
        <taxon>Streptomycetaceae</taxon>
        <taxon>Streptomyces</taxon>
    </lineage>
</organism>
<keyword evidence="2" id="KW-1185">Reference proteome</keyword>
<dbReference type="KEGG" id="slia:HA039_00880"/>
<evidence type="ECO:0000313" key="2">
    <source>
        <dbReference type="Proteomes" id="UP000501179"/>
    </source>
</evidence>